<keyword evidence="8" id="KW-0067">ATP-binding</keyword>
<dbReference type="AlphaFoldDB" id="A0A1H2Z291"/>
<organism evidence="11 12">
    <name type="scientific">Thiocapsa roseopersicina</name>
    <dbReference type="NCBI Taxonomy" id="1058"/>
    <lineage>
        <taxon>Bacteria</taxon>
        <taxon>Pseudomonadati</taxon>
        <taxon>Pseudomonadota</taxon>
        <taxon>Gammaproteobacteria</taxon>
        <taxon>Chromatiales</taxon>
        <taxon>Chromatiaceae</taxon>
        <taxon>Thiocapsa</taxon>
    </lineage>
</organism>
<dbReference type="InterPro" id="IPR027417">
    <property type="entry name" value="P-loop_NTPase"/>
</dbReference>
<dbReference type="SUPFAM" id="SSF52540">
    <property type="entry name" value="P-loop containing nucleoside triphosphate hydrolases"/>
    <property type="match status" value="1"/>
</dbReference>
<keyword evidence="5" id="KW-0819">tRNA processing</keyword>
<evidence type="ECO:0000256" key="10">
    <source>
        <dbReference type="ARBA" id="ARBA00032441"/>
    </source>
</evidence>
<evidence type="ECO:0000256" key="3">
    <source>
        <dbReference type="ARBA" id="ARBA00019010"/>
    </source>
</evidence>
<dbReference type="GO" id="GO:0002949">
    <property type="term" value="P:tRNA threonylcarbamoyladenosine modification"/>
    <property type="evidence" value="ECO:0007669"/>
    <property type="project" value="InterPro"/>
</dbReference>
<evidence type="ECO:0000256" key="9">
    <source>
        <dbReference type="ARBA" id="ARBA00022842"/>
    </source>
</evidence>
<evidence type="ECO:0000256" key="1">
    <source>
        <dbReference type="ARBA" id="ARBA00004496"/>
    </source>
</evidence>
<protein>
    <recommendedName>
        <fullName evidence="3">tRNA threonylcarbamoyladenosine biosynthesis protein TsaE</fullName>
    </recommendedName>
    <alternativeName>
        <fullName evidence="10">t(6)A37 threonylcarbamoyladenosine biosynthesis protein TsaE</fullName>
    </alternativeName>
</protein>
<sequence>MIEHWLPDSEAQLAFGARLAARLPPRLIVYLEGDLGTGKTTLTRGVLAGLGHRGAARSPTYTLLEPYELADRRINHLDLYRLGDPQELEYLGLRDLLAEDAVWMVEWPERGLGMLPLPDLVIAIEYAADGRRLRLSARTASGEAVLDALAGLGSGDSARSASPEKSDVM</sequence>
<accession>A0A1H2Z291</accession>
<reference evidence="12" key="1">
    <citation type="submission" date="2016-10" db="EMBL/GenBank/DDBJ databases">
        <authorList>
            <person name="Varghese N."/>
            <person name="Submissions S."/>
        </authorList>
    </citation>
    <scope>NUCLEOTIDE SEQUENCE [LARGE SCALE GENOMIC DNA]</scope>
    <source>
        <strain evidence="12">DSM 217</strain>
    </source>
</reference>
<dbReference type="EMBL" id="FNNZ01000014">
    <property type="protein sequence ID" value="SDX11024.1"/>
    <property type="molecule type" value="Genomic_DNA"/>
</dbReference>
<evidence type="ECO:0000313" key="11">
    <source>
        <dbReference type="EMBL" id="SDX11024.1"/>
    </source>
</evidence>
<dbReference type="PANTHER" id="PTHR33540:SF2">
    <property type="entry name" value="TRNA THREONYLCARBAMOYLADENOSINE BIOSYNTHESIS PROTEIN TSAE"/>
    <property type="match status" value="1"/>
</dbReference>
<comment type="subcellular location">
    <subcellularLocation>
        <location evidence="1">Cytoplasm</location>
    </subcellularLocation>
</comment>
<evidence type="ECO:0000256" key="6">
    <source>
        <dbReference type="ARBA" id="ARBA00022723"/>
    </source>
</evidence>
<gene>
    <name evidence="11" type="ORF">SAMN05421783_11475</name>
</gene>
<dbReference type="GO" id="GO:0005524">
    <property type="term" value="F:ATP binding"/>
    <property type="evidence" value="ECO:0007669"/>
    <property type="project" value="UniProtKB-KW"/>
</dbReference>
<dbReference type="Gene3D" id="3.40.50.300">
    <property type="entry name" value="P-loop containing nucleotide triphosphate hydrolases"/>
    <property type="match status" value="1"/>
</dbReference>
<dbReference type="InterPro" id="IPR003442">
    <property type="entry name" value="T6A_TsaE"/>
</dbReference>
<dbReference type="STRING" id="1058.SAMN05421783_11475"/>
<dbReference type="GO" id="GO:0005737">
    <property type="term" value="C:cytoplasm"/>
    <property type="evidence" value="ECO:0007669"/>
    <property type="project" value="UniProtKB-SubCell"/>
</dbReference>
<evidence type="ECO:0000256" key="8">
    <source>
        <dbReference type="ARBA" id="ARBA00022840"/>
    </source>
</evidence>
<keyword evidence="7" id="KW-0547">Nucleotide-binding</keyword>
<evidence type="ECO:0000256" key="4">
    <source>
        <dbReference type="ARBA" id="ARBA00022490"/>
    </source>
</evidence>
<dbReference type="NCBIfam" id="TIGR00150">
    <property type="entry name" value="T6A_YjeE"/>
    <property type="match status" value="1"/>
</dbReference>
<keyword evidence="6" id="KW-0479">Metal-binding</keyword>
<name>A0A1H2Z291_THIRO</name>
<keyword evidence="9" id="KW-0460">Magnesium</keyword>
<dbReference type="RefSeq" id="WP_175534648.1">
    <property type="nucleotide sequence ID" value="NZ_FNNZ01000014.1"/>
</dbReference>
<evidence type="ECO:0000313" key="12">
    <source>
        <dbReference type="Proteomes" id="UP000198816"/>
    </source>
</evidence>
<proteinExistence type="inferred from homology"/>
<evidence type="ECO:0000256" key="5">
    <source>
        <dbReference type="ARBA" id="ARBA00022694"/>
    </source>
</evidence>
<dbReference type="Pfam" id="PF02367">
    <property type="entry name" value="TsaE"/>
    <property type="match status" value="1"/>
</dbReference>
<dbReference type="PANTHER" id="PTHR33540">
    <property type="entry name" value="TRNA THREONYLCARBAMOYLADENOSINE BIOSYNTHESIS PROTEIN TSAE"/>
    <property type="match status" value="1"/>
</dbReference>
<evidence type="ECO:0000256" key="2">
    <source>
        <dbReference type="ARBA" id="ARBA00007599"/>
    </source>
</evidence>
<evidence type="ECO:0000256" key="7">
    <source>
        <dbReference type="ARBA" id="ARBA00022741"/>
    </source>
</evidence>
<dbReference type="Proteomes" id="UP000198816">
    <property type="component" value="Unassembled WGS sequence"/>
</dbReference>
<keyword evidence="12" id="KW-1185">Reference proteome</keyword>
<dbReference type="GO" id="GO:0046872">
    <property type="term" value="F:metal ion binding"/>
    <property type="evidence" value="ECO:0007669"/>
    <property type="project" value="UniProtKB-KW"/>
</dbReference>
<keyword evidence="4" id="KW-0963">Cytoplasm</keyword>
<comment type="similarity">
    <text evidence="2">Belongs to the TsaE family.</text>
</comment>